<keyword evidence="5" id="KW-1185">Reference proteome</keyword>
<dbReference type="KEGG" id="salh:HMF8227_02276"/>
<evidence type="ECO:0000313" key="4">
    <source>
        <dbReference type="EMBL" id="AWL12729.1"/>
    </source>
</evidence>
<dbReference type="InterPro" id="IPR011250">
    <property type="entry name" value="OMP/PagP_B-barrel"/>
</dbReference>
<dbReference type="AlphaFoldDB" id="A0A2S2E557"/>
<accession>A0A2S2E557</accession>
<feature type="signal peptide" evidence="2">
    <location>
        <begin position="1"/>
        <end position="22"/>
    </location>
</feature>
<evidence type="ECO:0000259" key="3">
    <source>
        <dbReference type="Pfam" id="PF13505"/>
    </source>
</evidence>
<evidence type="ECO:0000313" key="5">
    <source>
        <dbReference type="Proteomes" id="UP000245728"/>
    </source>
</evidence>
<keyword evidence="1 2" id="KW-0732">Signal</keyword>
<dbReference type="RefSeq" id="WP_109340277.1">
    <property type="nucleotide sequence ID" value="NZ_CP029347.1"/>
</dbReference>
<reference evidence="4 5" key="1">
    <citation type="submission" date="2018-05" db="EMBL/GenBank/DDBJ databases">
        <title>Salinimonas sp. HMF8227 Genome sequencing and assembly.</title>
        <authorList>
            <person name="Kang H."/>
            <person name="Kang J."/>
            <person name="Cha I."/>
            <person name="Kim H."/>
            <person name="Joh K."/>
        </authorList>
    </citation>
    <scope>NUCLEOTIDE SEQUENCE [LARGE SCALE GENOMIC DNA]</scope>
    <source>
        <strain evidence="4 5">HMF8227</strain>
    </source>
</reference>
<sequence length="174" mass="19366">MELRKLLPLIALLSAIAMPVTAGWNMGAGYTNFSSDHNLVNINLKGVTFSAGYEFKQKGSNFTWMPEFRYGFGIGDDTVYTGGADVRFEADNFIAVGVRGTYHVSPEFNLFFQPSYANLEVTASVLDQSVSEDDWEFGYGGGFAFNATERASLELLYENFDETDVVSAGFRYRF</sequence>
<gene>
    <name evidence="4" type="ORF">HMF8227_02276</name>
</gene>
<dbReference type="InterPro" id="IPR027385">
    <property type="entry name" value="Beta-barrel_OMP"/>
</dbReference>
<dbReference type="EMBL" id="CP029347">
    <property type="protein sequence ID" value="AWL12729.1"/>
    <property type="molecule type" value="Genomic_DNA"/>
</dbReference>
<dbReference type="Pfam" id="PF13505">
    <property type="entry name" value="OMP_b-brl"/>
    <property type="match status" value="1"/>
</dbReference>
<organism evidence="4 5">
    <name type="scientific">Saliniradius amylolyticus</name>
    <dbReference type="NCBI Taxonomy" id="2183582"/>
    <lineage>
        <taxon>Bacteria</taxon>
        <taxon>Pseudomonadati</taxon>
        <taxon>Pseudomonadota</taxon>
        <taxon>Gammaproteobacteria</taxon>
        <taxon>Alteromonadales</taxon>
        <taxon>Alteromonadaceae</taxon>
        <taxon>Saliniradius</taxon>
    </lineage>
</organism>
<name>A0A2S2E557_9ALTE</name>
<feature type="chain" id="PRO_5015510875" description="Outer membrane protein beta-barrel domain-containing protein" evidence="2">
    <location>
        <begin position="23"/>
        <end position="174"/>
    </location>
</feature>
<feature type="domain" description="Outer membrane protein beta-barrel" evidence="3">
    <location>
        <begin position="10"/>
        <end position="174"/>
    </location>
</feature>
<dbReference type="OrthoDB" id="6336662at2"/>
<dbReference type="Proteomes" id="UP000245728">
    <property type="component" value="Chromosome"/>
</dbReference>
<evidence type="ECO:0000256" key="1">
    <source>
        <dbReference type="ARBA" id="ARBA00022729"/>
    </source>
</evidence>
<dbReference type="SUPFAM" id="SSF56925">
    <property type="entry name" value="OMPA-like"/>
    <property type="match status" value="1"/>
</dbReference>
<proteinExistence type="predicted"/>
<protein>
    <recommendedName>
        <fullName evidence="3">Outer membrane protein beta-barrel domain-containing protein</fullName>
    </recommendedName>
</protein>
<dbReference type="Gene3D" id="2.40.160.20">
    <property type="match status" value="1"/>
</dbReference>
<evidence type="ECO:0000256" key="2">
    <source>
        <dbReference type="SAM" id="SignalP"/>
    </source>
</evidence>